<feature type="region of interest" description="Disordered" evidence="1">
    <location>
        <begin position="43"/>
        <end position="68"/>
    </location>
</feature>
<feature type="chain" id="PRO_5041214760" evidence="2">
    <location>
        <begin position="20"/>
        <end position="68"/>
    </location>
</feature>
<dbReference type="Proteomes" id="UP001177023">
    <property type="component" value="Unassembled WGS sequence"/>
</dbReference>
<reference evidence="3" key="1">
    <citation type="submission" date="2023-06" db="EMBL/GenBank/DDBJ databases">
        <authorList>
            <person name="Delattre M."/>
        </authorList>
    </citation>
    <scope>NUCLEOTIDE SEQUENCE</scope>
    <source>
        <strain evidence="3">AF72</strain>
    </source>
</reference>
<evidence type="ECO:0000256" key="1">
    <source>
        <dbReference type="SAM" id="MobiDB-lite"/>
    </source>
</evidence>
<feature type="compositionally biased region" description="Basic and acidic residues" evidence="1">
    <location>
        <begin position="52"/>
        <end position="68"/>
    </location>
</feature>
<evidence type="ECO:0000313" key="4">
    <source>
        <dbReference type="Proteomes" id="UP001177023"/>
    </source>
</evidence>
<feature type="non-terminal residue" evidence="3">
    <location>
        <position position="68"/>
    </location>
</feature>
<keyword evidence="2" id="KW-0732">Signal</keyword>
<keyword evidence="4" id="KW-1185">Reference proteome</keyword>
<evidence type="ECO:0000313" key="3">
    <source>
        <dbReference type="EMBL" id="CAJ0565179.1"/>
    </source>
</evidence>
<comment type="caution">
    <text evidence="3">The sequence shown here is derived from an EMBL/GenBank/DDBJ whole genome shotgun (WGS) entry which is preliminary data.</text>
</comment>
<feature type="signal peptide" evidence="2">
    <location>
        <begin position="1"/>
        <end position="19"/>
    </location>
</feature>
<organism evidence="3 4">
    <name type="scientific">Mesorhabditis spiculigera</name>
    <dbReference type="NCBI Taxonomy" id="96644"/>
    <lineage>
        <taxon>Eukaryota</taxon>
        <taxon>Metazoa</taxon>
        <taxon>Ecdysozoa</taxon>
        <taxon>Nematoda</taxon>
        <taxon>Chromadorea</taxon>
        <taxon>Rhabditida</taxon>
        <taxon>Rhabditina</taxon>
        <taxon>Rhabditomorpha</taxon>
        <taxon>Rhabditoidea</taxon>
        <taxon>Rhabditidae</taxon>
        <taxon>Mesorhabditinae</taxon>
        <taxon>Mesorhabditis</taxon>
    </lineage>
</organism>
<dbReference type="EMBL" id="CATQJA010001001">
    <property type="protein sequence ID" value="CAJ0565179.1"/>
    <property type="molecule type" value="Genomic_DNA"/>
</dbReference>
<gene>
    <name evidence="3" type="ORF">MSPICULIGERA_LOCUS3832</name>
</gene>
<sequence>MLLSLLLAGFSSIFSCGYGGILMINTTRSAASGGFEEIDSKHIESTEEEEAQEFHHDSYFSESYEEFK</sequence>
<protein>
    <submittedName>
        <fullName evidence="3">Uncharacterized protein</fullName>
    </submittedName>
</protein>
<evidence type="ECO:0000256" key="2">
    <source>
        <dbReference type="SAM" id="SignalP"/>
    </source>
</evidence>
<dbReference type="AlphaFoldDB" id="A0AA36FSA5"/>
<name>A0AA36FSA5_9BILA</name>
<proteinExistence type="predicted"/>
<accession>A0AA36FSA5</accession>